<dbReference type="AlphaFoldDB" id="A0A6A6PWF9"/>
<dbReference type="Gene3D" id="2.60.120.10">
    <property type="entry name" value="Jelly Rolls"/>
    <property type="match status" value="1"/>
</dbReference>
<dbReference type="PANTHER" id="PTHR36156">
    <property type="entry name" value="SLR2101 PROTEIN"/>
    <property type="match status" value="1"/>
</dbReference>
<sequence>MADNPPSNPLRHIIENDADGNSFFSTAVPPSLGITMERGGGRQRLAYRTEQNPVTFNDNDDLTRYEAALASPQISLLGPNGGTSVWYNDLPPGAKVGMHRNASVDLIFVLMGEIELTLSNGEARVLGTGEMVVQRATLHAWRNPSETRWTRIAAVTMGCEALVSEKGEVLGPQPPAAA</sequence>
<feature type="domain" description="Cupin type-2" evidence="1">
    <location>
        <begin position="89"/>
        <end position="147"/>
    </location>
</feature>
<gene>
    <name evidence="2" type="ORF">BDY17DRAFT_116238</name>
</gene>
<proteinExistence type="predicted"/>
<name>A0A6A6PWF9_9PEZI</name>
<dbReference type="EMBL" id="MU001634">
    <property type="protein sequence ID" value="KAF2483823.1"/>
    <property type="molecule type" value="Genomic_DNA"/>
</dbReference>
<evidence type="ECO:0000313" key="2">
    <source>
        <dbReference type="EMBL" id="KAF2483823.1"/>
    </source>
</evidence>
<dbReference type="GeneID" id="54470255"/>
<dbReference type="CDD" id="cd02231">
    <property type="entry name" value="cupin_BLL6423-like"/>
    <property type="match status" value="1"/>
</dbReference>
<evidence type="ECO:0000313" key="3">
    <source>
        <dbReference type="Proteomes" id="UP000799767"/>
    </source>
</evidence>
<dbReference type="PANTHER" id="PTHR36156:SF3">
    <property type="entry name" value="CUPIN 2 CONSERVED BARREL DOMAIN-CONTAINING PROTEIN"/>
    <property type="match status" value="1"/>
</dbReference>
<dbReference type="Pfam" id="PF07883">
    <property type="entry name" value="Cupin_2"/>
    <property type="match status" value="1"/>
</dbReference>
<dbReference type="RefSeq" id="XP_033590393.1">
    <property type="nucleotide sequence ID" value="XM_033729253.1"/>
</dbReference>
<dbReference type="InterPro" id="IPR014710">
    <property type="entry name" value="RmlC-like_jellyroll"/>
</dbReference>
<dbReference type="InterPro" id="IPR047142">
    <property type="entry name" value="OryJ/VirC-like"/>
</dbReference>
<dbReference type="InterPro" id="IPR013096">
    <property type="entry name" value="Cupin_2"/>
</dbReference>
<dbReference type="OrthoDB" id="5840532at2759"/>
<evidence type="ECO:0000259" key="1">
    <source>
        <dbReference type="Pfam" id="PF07883"/>
    </source>
</evidence>
<organism evidence="2 3">
    <name type="scientific">Neohortaea acidophila</name>
    <dbReference type="NCBI Taxonomy" id="245834"/>
    <lineage>
        <taxon>Eukaryota</taxon>
        <taxon>Fungi</taxon>
        <taxon>Dikarya</taxon>
        <taxon>Ascomycota</taxon>
        <taxon>Pezizomycotina</taxon>
        <taxon>Dothideomycetes</taxon>
        <taxon>Dothideomycetidae</taxon>
        <taxon>Mycosphaerellales</taxon>
        <taxon>Teratosphaeriaceae</taxon>
        <taxon>Neohortaea</taxon>
    </lineage>
</organism>
<accession>A0A6A6PWF9</accession>
<protein>
    <recommendedName>
        <fullName evidence="1">Cupin type-2 domain-containing protein</fullName>
    </recommendedName>
</protein>
<dbReference type="SUPFAM" id="SSF51182">
    <property type="entry name" value="RmlC-like cupins"/>
    <property type="match status" value="1"/>
</dbReference>
<dbReference type="InterPro" id="IPR011051">
    <property type="entry name" value="RmlC_Cupin_sf"/>
</dbReference>
<keyword evidence="3" id="KW-1185">Reference proteome</keyword>
<reference evidence="2" key="1">
    <citation type="journal article" date="2020" name="Stud. Mycol.">
        <title>101 Dothideomycetes genomes: a test case for predicting lifestyles and emergence of pathogens.</title>
        <authorList>
            <person name="Haridas S."/>
            <person name="Albert R."/>
            <person name="Binder M."/>
            <person name="Bloem J."/>
            <person name="Labutti K."/>
            <person name="Salamov A."/>
            <person name="Andreopoulos B."/>
            <person name="Baker S."/>
            <person name="Barry K."/>
            <person name="Bills G."/>
            <person name="Bluhm B."/>
            <person name="Cannon C."/>
            <person name="Castanera R."/>
            <person name="Culley D."/>
            <person name="Daum C."/>
            <person name="Ezra D."/>
            <person name="Gonzalez J."/>
            <person name="Henrissat B."/>
            <person name="Kuo A."/>
            <person name="Liang C."/>
            <person name="Lipzen A."/>
            <person name="Lutzoni F."/>
            <person name="Magnuson J."/>
            <person name="Mondo S."/>
            <person name="Nolan M."/>
            <person name="Ohm R."/>
            <person name="Pangilinan J."/>
            <person name="Park H.-J."/>
            <person name="Ramirez L."/>
            <person name="Alfaro M."/>
            <person name="Sun H."/>
            <person name="Tritt A."/>
            <person name="Yoshinaga Y."/>
            <person name="Zwiers L.-H."/>
            <person name="Turgeon B."/>
            <person name="Goodwin S."/>
            <person name="Spatafora J."/>
            <person name="Crous P."/>
            <person name="Grigoriev I."/>
        </authorList>
    </citation>
    <scope>NUCLEOTIDE SEQUENCE</scope>
    <source>
        <strain evidence="2">CBS 113389</strain>
    </source>
</reference>
<dbReference type="Proteomes" id="UP000799767">
    <property type="component" value="Unassembled WGS sequence"/>
</dbReference>